<dbReference type="EMBL" id="OU503054">
    <property type="protein sequence ID" value="CAI9782832.1"/>
    <property type="molecule type" value="Genomic_DNA"/>
</dbReference>
<dbReference type="AlphaFoldDB" id="A0AAD2E8J4"/>
<name>A0AAD2E8J4_9LAMI</name>
<evidence type="ECO:0000313" key="2">
    <source>
        <dbReference type="Proteomes" id="UP000834106"/>
    </source>
</evidence>
<accession>A0AAD2E8J4</accession>
<dbReference type="Proteomes" id="UP000834106">
    <property type="component" value="Chromosome 19"/>
</dbReference>
<proteinExistence type="predicted"/>
<dbReference type="Pfam" id="PF03140">
    <property type="entry name" value="DUF247"/>
    <property type="match status" value="1"/>
</dbReference>
<keyword evidence="2" id="KW-1185">Reference proteome</keyword>
<evidence type="ECO:0000313" key="1">
    <source>
        <dbReference type="EMBL" id="CAI9782832.1"/>
    </source>
</evidence>
<gene>
    <name evidence="1" type="ORF">FPE_LOCUS30262</name>
</gene>
<dbReference type="InterPro" id="IPR004158">
    <property type="entry name" value="DUF247_pln"/>
</dbReference>
<organism evidence="1 2">
    <name type="scientific">Fraxinus pennsylvanica</name>
    <dbReference type="NCBI Taxonomy" id="56036"/>
    <lineage>
        <taxon>Eukaryota</taxon>
        <taxon>Viridiplantae</taxon>
        <taxon>Streptophyta</taxon>
        <taxon>Embryophyta</taxon>
        <taxon>Tracheophyta</taxon>
        <taxon>Spermatophyta</taxon>
        <taxon>Magnoliopsida</taxon>
        <taxon>eudicotyledons</taxon>
        <taxon>Gunneridae</taxon>
        <taxon>Pentapetalae</taxon>
        <taxon>asterids</taxon>
        <taxon>lamiids</taxon>
        <taxon>Lamiales</taxon>
        <taxon>Oleaceae</taxon>
        <taxon>Oleeae</taxon>
        <taxon>Fraxinus</taxon>
    </lineage>
</organism>
<protein>
    <submittedName>
        <fullName evidence="1">Uncharacterized protein</fullName>
    </submittedName>
</protein>
<reference evidence="1" key="1">
    <citation type="submission" date="2023-05" db="EMBL/GenBank/DDBJ databases">
        <authorList>
            <person name="Huff M."/>
        </authorList>
    </citation>
    <scope>NUCLEOTIDE SEQUENCE</scope>
</reference>
<dbReference type="PANTHER" id="PTHR31549:SF129">
    <property type="entry name" value="DUF4220 DOMAIN-CONTAINING PROTEIN"/>
    <property type="match status" value="1"/>
</dbReference>
<dbReference type="PANTHER" id="PTHR31549">
    <property type="entry name" value="PROTEIN, PUTATIVE (DUF247)-RELATED-RELATED"/>
    <property type="match status" value="1"/>
</dbReference>
<sequence>MKKVKVVIRERINPLNLCLGNGAHNNLIFICLLVISPIHDSSLALNTVKNAVQFASIVIKQSYSNWKFQFLNVMEDQHLSPNSTRDTECKLTITEDEGQGQGEDHHQYFDGRRMHRVPQIMRFNKHDEEDYYAPKMVSFGPYYHGLPELGMAEEFKHEVLRMFVSSSGKDKQFFYCQIFKVIDQIRNCYVGVSRDAYDDGALSEMMLRDAFFTIYLMEIALEDEDEDEKSSLFLQHLGMAAIPFAFRDTNLLENQIPLWVIKLLINLMYGEGSMLLCNYLSSMILENTRLTKIPGEDKKQPLHLLDAYHRLLVEELDNAGKILVQPVNKCQWWPRRKENRTEFGKYNRQFRSVSYLRSKGIDFKPSSYCLKSIRFNSYTFYGQVQLPVWLFTSISKLFFINMIAYETSPENDTGITIICYVNFLKSLIDKPEDVKELREKKILFSTLDSDEQVAKVIKEIDTCGIDDYSIFDDVKTGIEKHYSSKART</sequence>